<dbReference type="AlphaFoldDB" id="A0AAE1B0I0"/>
<accession>A0AAE1B0I0</accession>
<dbReference type="Proteomes" id="UP001283361">
    <property type="component" value="Unassembled WGS sequence"/>
</dbReference>
<keyword evidence="2" id="KW-1185">Reference proteome</keyword>
<name>A0AAE1B0I0_9GAST</name>
<organism evidence="1 2">
    <name type="scientific">Elysia crispata</name>
    <name type="common">lettuce slug</name>
    <dbReference type="NCBI Taxonomy" id="231223"/>
    <lineage>
        <taxon>Eukaryota</taxon>
        <taxon>Metazoa</taxon>
        <taxon>Spiralia</taxon>
        <taxon>Lophotrochozoa</taxon>
        <taxon>Mollusca</taxon>
        <taxon>Gastropoda</taxon>
        <taxon>Heterobranchia</taxon>
        <taxon>Euthyneura</taxon>
        <taxon>Panpulmonata</taxon>
        <taxon>Sacoglossa</taxon>
        <taxon>Placobranchoidea</taxon>
        <taxon>Plakobranchidae</taxon>
        <taxon>Elysia</taxon>
    </lineage>
</organism>
<gene>
    <name evidence="1" type="ORF">RRG08_035867</name>
</gene>
<comment type="caution">
    <text evidence="1">The sequence shown here is derived from an EMBL/GenBank/DDBJ whole genome shotgun (WGS) entry which is preliminary data.</text>
</comment>
<reference evidence="1" key="1">
    <citation type="journal article" date="2023" name="G3 (Bethesda)">
        <title>A reference genome for the long-term kleptoplast-retaining sea slug Elysia crispata morphotype clarki.</title>
        <authorList>
            <person name="Eastman K.E."/>
            <person name="Pendleton A.L."/>
            <person name="Shaikh M.A."/>
            <person name="Suttiyut T."/>
            <person name="Ogas R."/>
            <person name="Tomko P."/>
            <person name="Gavelis G."/>
            <person name="Widhalm J.R."/>
            <person name="Wisecaver J.H."/>
        </authorList>
    </citation>
    <scope>NUCLEOTIDE SEQUENCE</scope>
    <source>
        <strain evidence="1">ECLA1</strain>
    </source>
</reference>
<proteinExistence type="predicted"/>
<dbReference type="EMBL" id="JAWDGP010000766">
    <property type="protein sequence ID" value="KAK3797420.1"/>
    <property type="molecule type" value="Genomic_DNA"/>
</dbReference>
<sequence>MKRVLLGLLDRTLMELPGQGTEGCPFLRLHLALLGDAADSMDTEHFKTFTKSVISACRETGEYLKCKLPIRNKNLALLSTIDPALVELFLAWKIF</sequence>
<protein>
    <submittedName>
        <fullName evidence="1">Uncharacterized protein</fullName>
    </submittedName>
</protein>
<evidence type="ECO:0000313" key="2">
    <source>
        <dbReference type="Proteomes" id="UP001283361"/>
    </source>
</evidence>
<evidence type="ECO:0000313" key="1">
    <source>
        <dbReference type="EMBL" id="KAK3797420.1"/>
    </source>
</evidence>